<evidence type="ECO:0000256" key="2">
    <source>
        <dbReference type="ARBA" id="ARBA00023125"/>
    </source>
</evidence>
<dbReference type="PROSITE" id="PS01124">
    <property type="entry name" value="HTH_ARAC_FAMILY_2"/>
    <property type="match status" value="1"/>
</dbReference>
<evidence type="ECO:0000259" key="5">
    <source>
        <dbReference type="PROSITE" id="PS01124"/>
    </source>
</evidence>
<organism evidence="6 7">
    <name type="scientific">Spirosoma utsteinense</name>
    <dbReference type="NCBI Taxonomy" id="2585773"/>
    <lineage>
        <taxon>Bacteria</taxon>
        <taxon>Pseudomonadati</taxon>
        <taxon>Bacteroidota</taxon>
        <taxon>Cytophagia</taxon>
        <taxon>Cytophagales</taxon>
        <taxon>Cytophagaceae</taxon>
        <taxon>Spirosoma</taxon>
    </lineage>
</organism>
<evidence type="ECO:0000256" key="3">
    <source>
        <dbReference type="ARBA" id="ARBA00023163"/>
    </source>
</evidence>
<keyword evidence="7" id="KW-1185">Reference proteome</keyword>
<keyword evidence="1" id="KW-0805">Transcription regulation</keyword>
<comment type="caution">
    <text evidence="6">The sequence shown here is derived from an EMBL/GenBank/DDBJ whole genome shotgun (WGS) entry which is preliminary data.</text>
</comment>
<proteinExistence type="predicted"/>
<gene>
    <name evidence="6" type="ORF">FH603_1052</name>
</gene>
<feature type="domain" description="HTH araC/xylS-type" evidence="5">
    <location>
        <begin position="221"/>
        <end position="319"/>
    </location>
</feature>
<keyword evidence="2" id="KW-0238">DNA-binding</keyword>
<dbReference type="CDD" id="cd06976">
    <property type="entry name" value="cupin_MtlR-like_N"/>
    <property type="match status" value="1"/>
</dbReference>
<sequence>MKQPLRKDLEPIAASFIVKELVEPHFDPNWHFHPHYQLFLVVEGTGTRFIGDSIKPFGPGDLVFLGPNLPHLWRSDQAYFTKVGSSVHPLSSSPENRSPASQPLVARGIVVYFSGNFLGEQFFAKQEMMALRHLLELSRQGLEWTGPSRDMAEAGLRSLAQQPVGFGRILNLLTLLNDLSHTTDYRPLTSPGYTNTMKPAESDEAGPSTTDRPERAYRRMQLVHDYVLSHFTDDLSLDTVADLAGMTPPAFCRYFKAHANKTFSCFVSEVRIGHACKLLMNGTLSITQVSFDSGFRTLSNFNRQFKDITGQTPSRYVKTYQQF</sequence>
<dbReference type="Gene3D" id="1.10.10.60">
    <property type="entry name" value="Homeodomain-like"/>
    <property type="match status" value="2"/>
</dbReference>
<feature type="region of interest" description="Disordered" evidence="4">
    <location>
        <begin position="188"/>
        <end position="211"/>
    </location>
</feature>
<accession>A0ABR6W2A2</accession>
<evidence type="ECO:0000313" key="6">
    <source>
        <dbReference type="EMBL" id="MBC3790562.1"/>
    </source>
</evidence>
<evidence type="ECO:0000313" key="7">
    <source>
        <dbReference type="Proteomes" id="UP000700732"/>
    </source>
</evidence>
<dbReference type="PANTHER" id="PTHR43280">
    <property type="entry name" value="ARAC-FAMILY TRANSCRIPTIONAL REGULATOR"/>
    <property type="match status" value="1"/>
</dbReference>
<dbReference type="Pfam" id="PF12833">
    <property type="entry name" value="HTH_18"/>
    <property type="match status" value="1"/>
</dbReference>
<dbReference type="RefSeq" id="WP_186736395.1">
    <property type="nucleotide sequence ID" value="NZ_VFIA01000005.1"/>
</dbReference>
<dbReference type="SUPFAM" id="SSF51182">
    <property type="entry name" value="RmlC-like cupins"/>
    <property type="match status" value="1"/>
</dbReference>
<protein>
    <submittedName>
        <fullName evidence="6">AraC-like DNA-binding protein</fullName>
    </submittedName>
</protein>
<keyword evidence="3" id="KW-0804">Transcription</keyword>
<evidence type="ECO:0000256" key="4">
    <source>
        <dbReference type="SAM" id="MobiDB-lite"/>
    </source>
</evidence>
<dbReference type="InterPro" id="IPR013096">
    <property type="entry name" value="Cupin_2"/>
</dbReference>
<dbReference type="PROSITE" id="PS00041">
    <property type="entry name" value="HTH_ARAC_FAMILY_1"/>
    <property type="match status" value="1"/>
</dbReference>
<dbReference type="Gene3D" id="2.60.120.10">
    <property type="entry name" value="Jelly Rolls"/>
    <property type="match status" value="1"/>
</dbReference>
<dbReference type="SUPFAM" id="SSF46689">
    <property type="entry name" value="Homeodomain-like"/>
    <property type="match status" value="2"/>
</dbReference>
<dbReference type="InterPro" id="IPR009057">
    <property type="entry name" value="Homeodomain-like_sf"/>
</dbReference>
<dbReference type="SMART" id="SM00342">
    <property type="entry name" value="HTH_ARAC"/>
    <property type="match status" value="1"/>
</dbReference>
<dbReference type="Proteomes" id="UP000700732">
    <property type="component" value="Unassembled WGS sequence"/>
</dbReference>
<reference evidence="6 7" key="1">
    <citation type="submission" date="2019-06" db="EMBL/GenBank/DDBJ databases">
        <title>Spirosoma utsteinense sp. nov. isolated from Antarctic ice-free soils.</title>
        <authorList>
            <person name="Tahon G."/>
        </authorList>
    </citation>
    <scope>NUCLEOTIDE SEQUENCE [LARGE SCALE GENOMIC DNA]</scope>
    <source>
        <strain evidence="6 7">LMG 31447</strain>
    </source>
</reference>
<dbReference type="PANTHER" id="PTHR43280:SF27">
    <property type="entry name" value="TRANSCRIPTIONAL REGULATOR MTLR"/>
    <property type="match status" value="1"/>
</dbReference>
<dbReference type="InterPro" id="IPR018060">
    <property type="entry name" value="HTH_AraC"/>
</dbReference>
<name>A0ABR6W2A2_9BACT</name>
<dbReference type="InterPro" id="IPR014710">
    <property type="entry name" value="RmlC-like_jellyroll"/>
</dbReference>
<dbReference type="InterPro" id="IPR018062">
    <property type="entry name" value="HTH_AraC-typ_CS"/>
</dbReference>
<dbReference type="InterPro" id="IPR011051">
    <property type="entry name" value="RmlC_Cupin_sf"/>
</dbReference>
<evidence type="ECO:0000256" key="1">
    <source>
        <dbReference type="ARBA" id="ARBA00023015"/>
    </source>
</evidence>
<dbReference type="Pfam" id="PF07883">
    <property type="entry name" value="Cupin_2"/>
    <property type="match status" value="1"/>
</dbReference>
<dbReference type="EMBL" id="VFIA01000005">
    <property type="protein sequence ID" value="MBC3790562.1"/>
    <property type="molecule type" value="Genomic_DNA"/>
</dbReference>